<evidence type="ECO:0000313" key="3">
    <source>
        <dbReference type="Proteomes" id="UP001317870"/>
    </source>
</evidence>
<evidence type="ECO:0000256" key="1">
    <source>
        <dbReference type="SAM" id="MobiDB-lite"/>
    </source>
</evidence>
<gene>
    <name evidence="2" type="ORF">IFM12276_15340</name>
</gene>
<feature type="region of interest" description="Disordered" evidence="1">
    <location>
        <begin position="1"/>
        <end position="43"/>
    </location>
</feature>
<name>A0ABN6U0H6_9NOCA</name>
<protein>
    <submittedName>
        <fullName evidence="2">Uncharacterized protein</fullName>
    </submittedName>
</protein>
<organism evidence="2 3">
    <name type="scientific">Nocardia sputorum</name>
    <dbReference type="NCBI Taxonomy" id="2984338"/>
    <lineage>
        <taxon>Bacteria</taxon>
        <taxon>Bacillati</taxon>
        <taxon>Actinomycetota</taxon>
        <taxon>Actinomycetes</taxon>
        <taxon>Mycobacteriales</taxon>
        <taxon>Nocardiaceae</taxon>
        <taxon>Nocardia</taxon>
    </lineage>
</organism>
<proteinExistence type="predicted"/>
<dbReference type="EMBL" id="AP026978">
    <property type="protein sequence ID" value="BDT98505.1"/>
    <property type="molecule type" value="Genomic_DNA"/>
</dbReference>
<keyword evidence="3" id="KW-1185">Reference proteome</keyword>
<feature type="compositionally biased region" description="Basic and acidic residues" evidence="1">
    <location>
        <begin position="1"/>
        <end position="14"/>
    </location>
</feature>
<evidence type="ECO:0000313" key="2">
    <source>
        <dbReference type="EMBL" id="BDT98505.1"/>
    </source>
</evidence>
<dbReference type="Proteomes" id="UP001317870">
    <property type="component" value="Chromosome"/>
</dbReference>
<sequence>MRRSKPDRDGRQADPVHAPGTGRGAGVRAALGDAVTTPSTKKSGTRKVVAVEIGFMAPAFRDSGVAEGSIRGMGITHPPVKSCCSPWSKPSARTDLDLCAGRP</sequence>
<reference evidence="2 3" key="1">
    <citation type="submission" date="2022-11" db="EMBL/GenBank/DDBJ databases">
        <title>Genome Sequencing of Nocardia sp. ON39_IFM12276 and assembly.</title>
        <authorList>
            <person name="Shimojima M."/>
            <person name="Toyokawa M."/>
            <person name="Uesaka K."/>
        </authorList>
    </citation>
    <scope>NUCLEOTIDE SEQUENCE [LARGE SCALE GENOMIC DNA]</scope>
    <source>
        <strain evidence="2 3">IFM 12276</strain>
    </source>
</reference>
<accession>A0ABN6U0H6</accession>